<evidence type="ECO:0000313" key="9">
    <source>
        <dbReference type="Proteomes" id="UP000561045"/>
    </source>
</evidence>
<gene>
    <name evidence="8" type="ORF">GGR36_003660</name>
</gene>
<evidence type="ECO:0000256" key="5">
    <source>
        <dbReference type="PIRNR" id="PIRNR000410"/>
    </source>
</evidence>
<dbReference type="InterPro" id="IPR000780">
    <property type="entry name" value="CheR_MeTrfase"/>
</dbReference>
<dbReference type="InterPro" id="IPR026024">
    <property type="entry name" value="Chemotaxis_MeTrfase_CheR"/>
</dbReference>
<evidence type="ECO:0000256" key="1">
    <source>
        <dbReference type="ARBA" id="ARBA00001541"/>
    </source>
</evidence>
<evidence type="ECO:0000256" key="3">
    <source>
        <dbReference type="ARBA" id="ARBA00022679"/>
    </source>
</evidence>
<dbReference type="InterPro" id="IPR036804">
    <property type="entry name" value="CheR_N_sf"/>
</dbReference>
<proteinExistence type="predicted"/>
<feature type="binding site" evidence="6">
    <location>
        <position position="120"/>
    </location>
    <ligand>
        <name>S-adenosyl-L-methionine</name>
        <dbReference type="ChEBI" id="CHEBI:59789"/>
    </ligand>
</feature>
<comment type="function">
    <text evidence="5">Methylation of the membrane-bound methyl-accepting chemotaxis proteins (MCP) to form gamma-glutamyl methyl ester residues in MCP.</text>
</comment>
<dbReference type="PROSITE" id="PS50123">
    <property type="entry name" value="CHER"/>
    <property type="match status" value="1"/>
</dbReference>
<dbReference type="Pfam" id="PF03705">
    <property type="entry name" value="CheR_N"/>
    <property type="match status" value="1"/>
</dbReference>
<evidence type="ECO:0000256" key="6">
    <source>
        <dbReference type="PIRSR" id="PIRSR000410-1"/>
    </source>
</evidence>
<feature type="binding site" evidence="6">
    <location>
        <position position="83"/>
    </location>
    <ligand>
        <name>S-adenosyl-L-methionine</name>
        <dbReference type="ChEBI" id="CHEBI:59789"/>
    </ligand>
</feature>
<protein>
    <recommendedName>
        <fullName evidence="5">Chemotaxis protein methyltransferase</fullName>
        <ecNumber evidence="5">2.1.1.80</ecNumber>
    </recommendedName>
</protein>
<dbReference type="PRINTS" id="PR00996">
    <property type="entry name" value="CHERMTFRASE"/>
</dbReference>
<dbReference type="Gene3D" id="3.40.50.150">
    <property type="entry name" value="Vaccinia Virus protein VP39"/>
    <property type="match status" value="1"/>
</dbReference>
<dbReference type="InterPro" id="IPR022641">
    <property type="entry name" value="CheR_N"/>
</dbReference>
<evidence type="ECO:0000256" key="4">
    <source>
        <dbReference type="ARBA" id="ARBA00022691"/>
    </source>
</evidence>
<evidence type="ECO:0000259" key="7">
    <source>
        <dbReference type="PROSITE" id="PS50123"/>
    </source>
</evidence>
<dbReference type="PIRSF" id="PIRSF000410">
    <property type="entry name" value="CheR"/>
    <property type="match status" value="1"/>
</dbReference>
<feature type="binding site" evidence="6">
    <location>
        <position position="81"/>
    </location>
    <ligand>
        <name>S-adenosyl-L-methionine</name>
        <dbReference type="ChEBI" id="CHEBI:59789"/>
    </ligand>
</feature>
<keyword evidence="4 5" id="KW-0949">S-adenosyl-L-methionine</keyword>
<dbReference type="EMBL" id="JACIET010000002">
    <property type="protein sequence ID" value="MBB4014314.1"/>
    <property type="molecule type" value="Genomic_DNA"/>
</dbReference>
<reference evidence="8 9" key="1">
    <citation type="submission" date="2020-08" db="EMBL/GenBank/DDBJ databases">
        <title>Genomic Encyclopedia of Type Strains, Phase IV (KMG-IV): sequencing the most valuable type-strain genomes for metagenomic binning, comparative biology and taxonomic classification.</title>
        <authorList>
            <person name="Goeker M."/>
        </authorList>
    </citation>
    <scope>NUCLEOTIDE SEQUENCE [LARGE SCALE GENOMIC DNA]</scope>
    <source>
        <strain evidence="8 9">DSM 106739</strain>
    </source>
</reference>
<dbReference type="SMART" id="SM00138">
    <property type="entry name" value="MeTrc"/>
    <property type="match status" value="1"/>
</dbReference>
<dbReference type="PANTHER" id="PTHR24422:SF26">
    <property type="entry name" value="CHEMOTAXIS PROTEIN METHYLTRANSFERASE"/>
    <property type="match status" value="1"/>
</dbReference>
<dbReference type="GO" id="GO:0032259">
    <property type="term" value="P:methylation"/>
    <property type="evidence" value="ECO:0007669"/>
    <property type="project" value="UniProtKB-KW"/>
</dbReference>
<dbReference type="SUPFAM" id="SSF53335">
    <property type="entry name" value="S-adenosyl-L-methionine-dependent methyltransferases"/>
    <property type="match status" value="1"/>
</dbReference>
<dbReference type="PANTHER" id="PTHR24422">
    <property type="entry name" value="CHEMOTAXIS PROTEIN METHYLTRANSFERASE"/>
    <property type="match status" value="1"/>
</dbReference>
<name>A0A840BNZ6_9RHOO</name>
<keyword evidence="9" id="KW-1185">Reference proteome</keyword>
<dbReference type="EC" id="2.1.1.80" evidence="5"/>
<dbReference type="AlphaFoldDB" id="A0A840BNZ6"/>
<feature type="binding site" evidence="6">
    <location>
        <begin position="201"/>
        <end position="202"/>
    </location>
    <ligand>
        <name>S-adenosyl-L-methionine</name>
        <dbReference type="ChEBI" id="CHEBI:59789"/>
    </ligand>
</feature>
<comment type="catalytic activity">
    <reaction evidence="1 5">
        <text>L-glutamyl-[protein] + S-adenosyl-L-methionine = [protein]-L-glutamate 5-O-methyl ester + S-adenosyl-L-homocysteine</text>
        <dbReference type="Rhea" id="RHEA:24452"/>
        <dbReference type="Rhea" id="RHEA-COMP:10208"/>
        <dbReference type="Rhea" id="RHEA-COMP:10311"/>
        <dbReference type="ChEBI" id="CHEBI:29973"/>
        <dbReference type="ChEBI" id="CHEBI:57856"/>
        <dbReference type="ChEBI" id="CHEBI:59789"/>
        <dbReference type="ChEBI" id="CHEBI:82795"/>
        <dbReference type="EC" id="2.1.1.80"/>
    </reaction>
</comment>
<keyword evidence="2 5" id="KW-0489">Methyltransferase</keyword>
<keyword evidence="3 5" id="KW-0808">Transferase</keyword>
<accession>A0A840BNZ6</accession>
<feature type="binding site" evidence="6">
    <location>
        <position position="87"/>
    </location>
    <ligand>
        <name>S-adenosyl-L-methionine</name>
        <dbReference type="ChEBI" id="CHEBI:59789"/>
    </ligand>
</feature>
<dbReference type="SUPFAM" id="SSF47757">
    <property type="entry name" value="Chemotaxis receptor methyltransferase CheR, N-terminal domain"/>
    <property type="match status" value="1"/>
</dbReference>
<sequence>MGLAWERPAEVSDQEMRLFQQLFYRHAGIHLSDTKKPLLSGRLSGRLAELGIARFRDYHELIAAPDAVEERQRAIDLITTNETYFFREPHHFEFMKQEVLPAVPPFGFDVWSAACSTGEEPYTIAMLLHELRPELPWRIVATDISSRVLSYAQRALYPMSRGQKIPPHYLKRHCLKGVGEYQGHFLVERSLRERVEFMQINLTEKPRHGPRFDVVFLRNVLIYFDRPTKQKVLANVVSQLRPGGWLFVGHSESMNGLLEGFETWAPSIHRKPLP</sequence>
<dbReference type="Pfam" id="PF01739">
    <property type="entry name" value="CheR"/>
    <property type="match status" value="1"/>
</dbReference>
<dbReference type="InterPro" id="IPR050903">
    <property type="entry name" value="Bact_Chemotaxis_MeTrfase"/>
</dbReference>
<dbReference type="RefSeq" id="WP_183636205.1">
    <property type="nucleotide sequence ID" value="NZ_BAABLE010000005.1"/>
</dbReference>
<feature type="domain" description="CheR-type methyltransferase" evidence="7">
    <location>
        <begin position="4"/>
        <end position="274"/>
    </location>
</feature>
<dbReference type="Proteomes" id="UP000561045">
    <property type="component" value="Unassembled WGS sequence"/>
</dbReference>
<comment type="caution">
    <text evidence="8">The sequence shown here is derived from an EMBL/GenBank/DDBJ whole genome shotgun (WGS) entry which is preliminary data.</text>
</comment>
<feature type="binding site" evidence="6">
    <location>
        <position position="143"/>
    </location>
    <ligand>
        <name>S-adenosyl-L-methionine</name>
        <dbReference type="ChEBI" id="CHEBI:59789"/>
    </ligand>
</feature>
<dbReference type="CDD" id="cd02440">
    <property type="entry name" value="AdoMet_MTases"/>
    <property type="match status" value="1"/>
</dbReference>
<dbReference type="InterPro" id="IPR029063">
    <property type="entry name" value="SAM-dependent_MTases_sf"/>
</dbReference>
<dbReference type="InterPro" id="IPR022642">
    <property type="entry name" value="CheR_C"/>
</dbReference>
<feature type="binding site" evidence="6">
    <location>
        <begin position="218"/>
        <end position="219"/>
    </location>
    <ligand>
        <name>S-adenosyl-L-methionine</name>
        <dbReference type="ChEBI" id="CHEBI:59789"/>
    </ligand>
</feature>
<dbReference type="Gene3D" id="1.10.155.10">
    <property type="entry name" value="Chemotaxis receptor methyltransferase CheR, N-terminal domain"/>
    <property type="match status" value="1"/>
</dbReference>
<evidence type="ECO:0000256" key="2">
    <source>
        <dbReference type="ARBA" id="ARBA00022603"/>
    </source>
</evidence>
<evidence type="ECO:0000313" key="8">
    <source>
        <dbReference type="EMBL" id="MBB4014314.1"/>
    </source>
</evidence>
<organism evidence="8 9">
    <name type="scientific">Niveibacterium umoris</name>
    <dbReference type="NCBI Taxonomy" id="1193620"/>
    <lineage>
        <taxon>Bacteria</taxon>
        <taxon>Pseudomonadati</taxon>
        <taxon>Pseudomonadota</taxon>
        <taxon>Betaproteobacteria</taxon>
        <taxon>Rhodocyclales</taxon>
        <taxon>Rhodocyclaceae</taxon>
        <taxon>Niveibacterium</taxon>
    </lineage>
</organism>
<dbReference type="GO" id="GO:0008983">
    <property type="term" value="F:protein-glutamate O-methyltransferase activity"/>
    <property type="evidence" value="ECO:0007669"/>
    <property type="project" value="UniProtKB-EC"/>
</dbReference>